<keyword evidence="6 9" id="KW-0378">Hydrolase</keyword>
<feature type="binding site" evidence="10">
    <location>
        <position position="213"/>
    </location>
    <ligand>
        <name>Mg(2+)</name>
        <dbReference type="ChEBI" id="CHEBI:18420"/>
        <label>1</label>
        <note>catalytic</note>
    </ligand>
</feature>
<feature type="binding site" evidence="9">
    <location>
        <position position="213"/>
    </location>
    <ligand>
        <name>substrate</name>
    </ligand>
</feature>
<feature type="binding site" evidence="9">
    <location>
        <position position="213"/>
    </location>
    <ligand>
        <name>Mg(2+)</name>
        <dbReference type="ChEBI" id="CHEBI:18420"/>
        <label>2</label>
    </ligand>
</feature>
<protein>
    <recommendedName>
        <fullName evidence="9">3'(2'),5'-bisphosphate nucleotidase CysQ</fullName>
        <ecNumber evidence="9">3.1.3.7</ecNumber>
    </recommendedName>
    <alternativeName>
        <fullName evidence="9">3'(2'),5-bisphosphonucleoside 3'(2')-phosphohydrolase</fullName>
    </alternativeName>
    <alternativeName>
        <fullName evidence="9">3'-phosphoadenosine 5'-phosphate phosphatase</fullName>
        <shortName evidence="9">PAP phosphatase</shortName>
    </alternativeName>
</protein>
<feature type="binding site" evidence="9 10">
    <location>
        <position position="90"/>
    </location>
    <ligand>
        <name>Mg(2+)</name>
        <dbReference type="ChEBI" id="CHEBI:18420"/>
        <label>2</label>
    </ligand>
</feature>
<feature type="binding site" evidence="9">
    <location>
        <begin position="92"/>
        <end position="95"/>
    </location>
    <ligand>
        <name>substrate</name>
    </ligand>
</feature>
<comment type="similarity">
    <text evidence="2 9">Belongs to the inositol monophosphatase superfamily. CysQ family.</text>
</comment>
<gene>
    <name evidence="9 11" type="primary">cysQ</name>
    <name evidence="11" type="ORF">JL102_01770</name>
</gene>
<dbReference type="SUPFAM" id="SSF56655">
    <property type="entry name" value="Carbohydrate phosphatase"/>
    <property type="match status" value="1"/>
</dbReference>
<dbReference type="InterPro" id="IPR020583">
    <property type="entry name" value="Inositol_monoP_metal-BS"/>
</dbReference>
<dbReference type="EMBL" id="JAESIY010000001">
    <property type="protein sequence ID" value="MBL3654842.1"/>
    <property type="molecule type" value="Genomic_DNA"/>
</dbReference>
<accession>A0A937F210</accession>
<dbReference type="NCBIfam" id="TIGR01331">
    <property type="entry name" value="bisphos_cysQ"/>
    <property type="match status" value="1"/>
</dbReference>
<dbReference type="PANTHER" id="PTHR43028">
    <property type="entry name" value="3'(2'),5'-BISPHOSPHATE NUCLEOTIDASE 1"/>
    <property type="match status" value="1"/>
</dbReference>
<feature type="binding site" evidence="9 10">
    <location>
        <position position="93"/>
    </location>
    <ligand>
        <name>Mg(2+)</name>
        <dbReference type="ChEBI" id="CHEBI:18420"/>
        <label>2</label>
    </ligand>
</feature>
<dbReference type="PROSITE" id="PS00630">
    <property type="entry name" value="IMP_2"/>
    <property type="match status" value="1"/>
</dbReference>
<feature type="binding site" evidence="10">
    <location>
        <position position="70"/>
    </location>
    <ligand>
        <name>Mg(2+)</name>
        <dbReference type="ChEBI" id="CHEBI:18420"/>
        <label>1</label>
        <note>catalytic</note>
    </ligand>
</feature>
<dbReference type="PRINTS" id="PR00377">
    <property type="entry name" value="IMPHPHTASES"/>
</dbReference>
<comment type="cofactor">
    <cofactor evidence="9 10">
        <name>Mg(2+)</name>
        <dbReference type="ChEBI" id="CHEBI:18420"/>
    </cofactor>
</comment>
<dbReference type="GO" id="GO:0000103">
    <property type="term" value="P:sulfate assimilation"/>
    <property type="evidence" value="ECO:0007669"/>
    <property type="project" value="TreeGrafter"/>
</dbReference>
<dbReference type="Gene3D" id="3.40.190.80">
    <property type="match status" value="1"/>
</dbReference>
<dbReference type="EC" id="3.1.3.7" evidence="9"/>
<keyword evidence="3 9" id="KW-1003">Cell membrane</keyword>
<evidence type="ECO:0000256" key="4">
    <source>
        <dbReference type="ARBA" id="ARBA00022519"/>
    </source>
</evidence>
<dbReference type="GO" id="GO:0050427">
    <property type="term" value="P:3'-phosphoadenosine 5'-phosphosulfate metabolic process"/>
    <property type="evidence" value="ECO:0007669"/>
    <property type="project" value="TreeGrafter"/>
</dbReference>
<comment type="function">
    <text evidence="9">Converts adenosine-3',5'-bisphosphate (PAP) to AMP.</text>
</comment>
<evidence type="ECO:0000256" key="5">
    <source>
        <dbReference type="ARBA" id="ARBA00022723"/>
    </source>
</evidence>
<evidence type="ECO:0000256" key="8">
    <source>
        <dbReference type="ARBA" id="ARBA00023136"/>
    </source>
</evidence>
<dbReference type="PANTHER" id="PTHR43028:SF5">
    <property type="entry name" value="3'(2'),5'-BISPHOSPHATE NUCLEOTIDASE 1"/>
    <property type="match status" value="1"/>
</dbReference>
<feature type="binding site" evidence="9">
    <location>
        <position position="92"/>
    </location>
    <ligand>
        <name>Mg(2+)</name>
        <dbReference type="ChEBI" id="CHEBI:18420"/>
        <label>1</label>
    </ligand>
</feature>
<dbReference type="RefSeq" id="WP_202241961.1">
    <property type="nucleotide sequence ID" value="NZ_JAESIY010000001.1"/>
</dbReference>
<evidence type="ECO:0000313" key="12">
    <source>
        <dbReference type="Proteomes" id="UP000659388"/>
    </source>
</evidence>
<dbReference type="Gene3D" id="3.30.540.10">
    <property type="entry name" value="Fructose-1,6-Bisphosphatase, subunit A, domain 1"/>
    <property type="match status" value="1"/>
</dbReference>
<dbReference type="InterPro" id="IPR050725">
    <property type="entry name" value="CysQ/Inositol_MonoPase"/>
</dbReference>
<dbReference type="GO" id="GO:0046854">
    <property type="term" value="P:phosphatidylinositol phosphate biosynthetic process"/>
    <property type="evidence" value="ECO:0007669"/>
    <property type="project" value="InterPro"/>
</dbReference>
<proteinExistence type="inferred from homology"/>
<dbReference type="Pfam" id="PF00459">
    <property type="entry name" value="Inositol_P"/>
    <property type="match status" value="1"/>
</dbReference>
<keyword evidence="5 9" id="KW-0479">Metal-binding</keyword>
<feature type="binding site" evidence="9">
    <location>
        <position position="70"/>
    </location>
    <ligand>
        <name>substrate</name>
    </ligand>
</feature>
<evidence type="ECO:0000256" key="9">
    <source>
        <dbReference type="HAMAP-Rule" id="MF_02095"/>
    </source>
</evidence>
<feature type="binding site" evidence="9">
    <location>
        <position position="70"/>
    </location>
    <ligand>
        <name>Mg(2+)</name>
        <dbReference type="ChEBI" id="CHEBI:18420"/>
        <label>1</label>
    </ligand>
</feature>
<dbReference type="InterPro" id="IPR020550">
    <property type="entry name" value="Inositol_monophosphatase_CS"/>
</dbReference>
<dbReference type="GO" id="GO:0005886">
    <property type="term" value="C:plasma membrane"/>
    <property type="evidence" value="ECO:0007669"/>
    <property type="project" value="UniProtKB-SubCell"/>
</dbReference>
<name>A0A937F210_9BACT</name>
<evidence type="ECO:0000256" key="2">
    <source>
        <dbReference type="ARBA" id="ARBA00005289"/>
    </source>
</evidence>
<evidence type="ECO:0000256" key="6">
    <source>
        <dbReference type="ARBA" id="ARBA00022801"/>
    </source>
</evidence>
<feature type="binding site" evidence="10">
    <location>
        <position position="92"/>
    </location>
    <ligand>
        <name>Mg(2+)</name>
        <dbReference type="ChEBI" id="CHEBI:18420"/>
        <label>1</label>
        <note>catalytic</note>
    </ligand>
</feature>
<evidence type="ECO:0000256" key="10">
    <source>
        <dbReference type="PIRSR" id="PIRSR600760-2"/>
    </source>
</evidence>
<comment type="caution">
    <text evidence="11">The sequence shown here is derived from an EMBL/GenBank/DDBJ whole genome shotgun (WGS) entry which is preliminary data.</text>
</comment>
<evidence type="ECO:0000256" key="3">
    <source>
        <dbReference type="ARBA" id="ARBA00022475"/>
    </source>
</evidence>
<organism evidence="11 12">
    <name type="scientific">Fulvivirga sediminis</name>
    <dbReference type="NCBI Taxonomy" id="2803949"/>
    <lineage>
        <taxon>Bacteria</taxon>
        <taxon>Pseudomonadati</taxon>
        <taxon>Bacteroidota</taxon>
        <taxon>Cytophagia</taxon>
        <taxon>Cytophagales</taxon>
        <taxon>Fulvivirgaceae</taxon>
        <taxon>Fulvivirga</taxon>
    </lineage>
</organism>
<keyword evidence="8 9" id="KW-0472">Membrane</keyword>
<dbReference type="HAMAP" id="MF_02095">
    <property type="entry name" value="CysQ"/>
    <property type="match status" value="1"/>
</dbReference>
<feature type="binding site" evidence="9">
    <location>
        <position position="90"/>
    </location>
    <ligand>
        <name>Mg(2+)</name>
        <dbReference type="ChEBI" id="CHEBI:18420"/>
        <label>1</label>
    </ligand>
</feature>
<evidence type="ECO:0000256" key="1">
    <source>
        <dbReference type="ARBA" id="ARBA00001625"/>
    </source>
</evidence>
<evidence type="ECO:0000313" key="11">
    <source>
        <dbReference type="EMBL" id="MBL3654842.1"/>
    </source>
</evidence>
<sequence length="254" mass="27976">MTEQINTQELIDLALQAGQAILNIYHDKDLAGDVDYKSDNSPLTLADKASHAVIMKGLTKLHPNIPIISEEGEQVEYSTRKNYDTFWLIDPLDGTKEFINRNGEFTVNIALISKQKPVFGIVYAPVPDVVYVGTGERAFKLVNGKEEPLQVNNSTSKRIAVRSKSHASPEEEVILKEYDVIDSISVGSSLKFCMVAEGKADIYYRHGPTMEWDTAAGQAVLESAGGKVFKETGPVPFTYNKESLLNTGFLGIGF</sequence>
<dbReference type="InterPro" id="IPR000760">
    <property type="entry name" value="Inositol_monophosphatase-like"/>
</dbReference>
<dbReference type="GO" id="GO:0008441">
    <property type="term" value="F:3'(2'),5'-bisphosphate nucleotidase activity"/>
    <property type="evidence" value="ECO:0007669"/>
    <property type="project" value="UniProtKB-UniRule"/>
</dbReference>
<dbReference type="GO" id="GO:0000287">
    <property type="term" value="F:magnesium ion binding"/>
    <property type="evidence" value="ECO:0007669"/>
    <property type="project" value="UniProtKB-UniRule"/>
</dbReference>
<keyword evidence="4" id="KW-0997">Cell inner membrane</keyword>
<dbReference type="Proteomes" id="UP000659388">
    <property type="component" value="Unassembled WGS sequence"/>
</dbReference>
<evidence type="ECO:0000256" key="7">
    <source>
        <dbReference type="ARBA" id="ARBA00022842"/>
    </source>
</evidence>
<dbReference type="PROSITE" id="PS00629">
    <property type="entry name" value="IMP_1"/>
    <property type="match status" value="1"/>
</dbReference>
<dbReference type="CDD" id="cd01638">
    <property type="entry name" value="CysQ"/>
    <property type="match status" value="1"/>
</dbReference>
<dbReference type="AlphaFoldDB" id="A0A937F210"/>
<keyword evidence="7 9" id="KW-0460">Magnesium</keyword>
<reference evidence="11" key="1">
    <citation type="submission" date="2021-01" db="EMBL/GenBank/DDBJ databases">
        <title>Fulvivirga kasyanovii gen. nov., sp nov., a novel member of the phylum Bacteroidetes isolated from seawater in a mussel farm.</title>
        <authorList>
            <person name="Zhao L.-H."/>
            <person name="Wang Z.-J."/>
        </authorList>
    </citation>
    <scope>NUCLEOTIDE SEQUENCE</scope>
    <source>
        <strain evidence="11">2943</strain>
    </source>
</reference>
<dbReference type="InterPro" id="IPR006240">
    <property type="entry name" value="CysQ"/>
</dbReference>
<keyword evidence="12" id="KW-1185">Reference proteome</keyword>
<comment type="catalytic activity">
    <reaction evidence="1 9">
        <text>adenosine 3',5'-bisphosphate + H2O = AMP + phosphate</text>
        <dbReference type="Rhea" id="RHEA:10040"/>
        <dbReference type="ChEBI" id="CHEBI:15377"/>
        <dbReference type="ChEBI" id="CHEBI:43474"/>
        <dbReference type="ChEBI" id="CHEBI:58343"/>
        <dbReference type="ChEBI" id="CHEBI:456215"/>
        <dbReference type="EC" id="3.1.3.7"/>
    </reaction>
</comment>
<comment type="subcellular location">
    <subcellularLocation>
        <location evidence="9">Cell membrane</location>
        <topology evidence="9">Peripheral membrane protein</topology>
        <orientation evidence="9">Cytoplasmic side</orientation>
    </subcellularLocation>
</comment>